<dbReference type="PANTHER" id="PTHR47186:SF33">
    <property type="entry name" value="NB-ARC DOMAIN-CONTAINING PROTEIN"/>
    <property type="match status" value="1"/>
</dbReference>
<dbReference type="InterPro" id="IPR055414">
    <property type="entry name" value="LRR_R13L4/SHOC2-like"/>
</dbReference>
<evidence type="ECO:0000256" key="1">
    <source>
        <dbReference type="ARBA" id="ARBA00022737"/>
    </source>
</evidence>
<dbReference type="Proteomes" id="UP001229421">
    <property type="component" value="Unassembled WGS sequence"/>
</dbReference>
<keyword evidence="1" id="KW-0677">Repeat</keyword>
<evidence type="ECO:0000259" key="2">
    <source>
        <dbReference type="Pfam" id="PF23598"/>
    </source>
</evidence>
<comment type="caution">
    <text evidence="3">The sequence shown here is derived from an EMBL/GenBank/DDBJ whole genome shotgun (WGS) entry which is preliminary data.</text>
</comment>
<dbReference type="Gene3D" id="3.80.10.10">
    <property type="entry name" value="Ribonuclease Inhibitor"/>
    <property type="match status" value="1"/>
</dbReference>
<evidence type="ECO:0000313" key="3">
    <source>
        <dbReference type="EMBL" id="KAK1407411.1"/>
    </source>
</evidence>
<dbReference type="SUPFAM" id="SSF52058">
    <property type="entry name" value="L domain-like"/>
    <property type="match status" value="1"/>
</dbReference>
<organism evidence="3 4">
    <name type="scientific">Tagetes erecta</name>
    <name type="common">African marigold</name>
    <dbReference type="NCBI Taxonomy" id="13708"/>
    <lineage>
        <taxon>Eukaryota</taxon>
        <taxon>Viridiplantae</taxon>
        <taxon>Streptophyta</taxon>
        <taxon>Embryophyta</taxon>
        <taxon>Tracheophyta</taxon>
        <taxon>Spermatophyta</taxon>
        <taxon>Magnoliopsida</taxon>
        <taxon>eudicotyledons</taxon>
        <taxon>Gunneridae</taxon>
        <taxon>Pentapetalae</taxon>
        <taxon>asterids</taxon>
        <taxon>campanulids</taxon>
        <taxon>Asterales</taxon>
        <taxon>Asteraceae</taxon>
        <taxon>Asteroideae</taxon>
        <taxon>Heliantheae alliance</taxon>
        <taxon>Tageteae</taxon>
        <taxon>Tagetes</taxon>
    </lineage>
</organism>
<dbReference type="Pfam" id="PF23598">
    <property type="entry name" value="LRR_14"/>
    <property type="match status" value="1"/>
</dbReference>
<proteinExistence type="predicted"/>
<evidence type="ECO:0000313" key="4">
    <source>
        <dbReference type="Proteomes" id="UP001229421"/>
    </source>
</evidence>
<protein>
    <recommendedName>
        <fullName evidence="2">Disease resistance R13L4/SHOC-2-like LRR domain-containing protein</fullName>
    </recommendedName>
</protein>
<feature type="domain" description="Disease resistance R13L4/SHOC-2-like LRR" evidence="2">
    <location>
        <begin position="2"/>
        <end position="124"/>
    </location>
</feature>
<keyword evidence="4" id="KW-1185">Reference proteome</keyword>
<dbReference type="PANTHER" id="PTHR47186">
    <property type="entry name" value="LEUCINE-RICH REPEAT-CONTAINING PROTEIN 57"/>
    <property type="match status" value="1"/>
</dbReference>
<dbReference type="InterPro" id="IPR032675">
    <property type="entry name" value="LRR_dom_sf"/>
</dbReference>
<dbReference type="EMBL" id="JAUHHV010000011">
    <property type="protein sequence ID" value="KAK1407411.1"/>
    <property type="molecule type" value="Genomic_DNA"/>
</dbReference>
<accession>A0AAD8JRJ8</accession>
<sequence length="183" mass="20608">MQFLRVLSLANFNIEEVPESIGSLKHLRYLNLSETKIECLPEQIGNLHNLQSLLLSNCHSLFILPNSITKLVNLRHLDNSNTPRLNKMPLGLGRLTCLQTLCNVVIGGAGGCRISDLKGLVHLQGQLIIKGLHKVKDALQAKEANLHQKKGIHDLLMEWSYSFDDSRSRTTEYEVLEARVKTF</sequence>
<dbReference type="AlphaFoldDB" id="A0AAD8JRJ8"/>
<reference evidence="3" key="1">
    <citation type="journal article" date="2023" name="bioRxiv">
        <title>Improved chromosome-level genome assembly for marigold (Tagetes erecta).</title>
        <authorList>
            <person name="Jiang F."/>
            <person name="Yuan L."/>
            <person name="Wang S."/>
            <person name="Wang H."/>
            <person name="Xu D."/>
            <person name="Wang A."/>
            <person name="Fan W."/>
        </authorList>
    </citation>
    <scope>NUCLEOTIDE SEQUENCE</scope>
    <source>
        <strain evidence="3">WSJ</strain>
        <tissue evidence="3">Leaf</tissue>
    </source>
</reference>
<gene>
    <name evidence="3" type="ORF">QVD17_39027</name>
</gene>
<name>A0AAD8JRJ8_TARER</name>